<dbReference type="SUPFAM" id="SSF53335">
    <property type="entry name" value="S-adenosyl-L-methionine-dependent methyltransferases"/>
    <property type="match status" value="1"/>
</dbReference>
<proteinExistence type="predicted"/>
<keyword evidence="2" id="KW-0808">Transferase</keyword>
<gene>
    <name evidence="2" type="ORF">ENT52_03905</name>
</gene>
<dbReference type="AlphaFoldDB" id="A0A7J3M1V9"/>
<dbReference type="EMBL" id="DSYZ01000085">
    <property type="protein sequence ID" value="HGT82853.1"/>
    <property type="molecule type" value="Genomic_DNA"/>
</dbReference>
<evidence type="ECO:0000313" key="2">
    <source>
        <dbReference type="EMBL" id="HGT82853.1"/>
    </source>
</evidence>
<dbReference type="GO" id="GO:0032259">
    <property type="term" value="P:methylation"/>
    <property type="evidence" value="ECO:0007669"/>
    <property type="project" value="UniProtKB-KW"/>
</dbReference>
<feature type="domain" description="Methyltransferase type 11" evidence="1">
    <location>
        <begin position="36"/>
        <end position="119"/>
    </location>
</feature>
<feature type="non-terminal residue" evidence="2">
    <location>
        <position position="1"/>
    </location>
</feature>
<reference evidence="2" key="1">
    <citation type="journal article" date="2020" name="mSystems">
        <title>Genome- and Community-Level Interaction Insights into Carbon Utilization and Element Cycling Functions of Hydrothermarchaeota in Hydrothermal Sediment.</title>
        <authorList>
            <person name="Zhou Z."/>
            <person name="Liu Y."/>
            <person name="Xu W."/>
            <person name="Pan J."/>
            <person name="Luo Z.H."/>
            <person name="Li M."/>
        </authorList>
    </citation>
    <scope>NUCLEOTIDE SEQUENCE [LARGE SCALE GENOMIC DNA]</scope>
    <source>
        <strain evidence="2">SpSt-587</strain>
    </source>
</reference>
<comment type="caution">
    <text evidence="2">The sequence shown here is derived from an EMBL/GenBank/DDBJ whole genome shotgun (WGS) entry which is preliminary data.</text>
</comment>
<keyword evidence="2" id="KW-0489">Methyltransferase</keyword>
<name>A0A7J3M1V9_ARCFL</name>
<accession>A0A7J3M1V9</accession>
<dbReference type="Pfam" id="PF08241">
    <property type="entry name" value="Methyltransf_11"/>
    <property type="match status" value="1"/>
</dbReference>
<dbReference type="GO" id="GO:0008757">
    <property type="term" value="F:S-adenosylmethionine-dependent methyltransferase activity"/>
    <property type="evidence" value="ECO:0007669"/>
    <property type="project" value="InterPro"/>
</dbReference>
<dbReference type="Gene3D" id="3.40.50.150">
    <property type="entry name" value="Vaccinia Virus protein VP39"/>
    <property type="match status" value="1"/>
</dbReference>
<dbReference type="CDD" id="cd02440">
    <property type="entry name" value="AdoMet_MTases"/>
    <property type="match status" value="1"/>
</dbReference>
<organism evidence="2">
    <name type="scientific">Archaeoglobus fulgidus</name>
    <dbReference type="NCBI Taxonomy" id="2234"/>
    <lineage>
        <taxon>Archaea</taxon>
        <taxon>Methanobacteriati</taxon>
        <taxon>Methanobacteriota</taxon>
        <taxon>Archaeoglobi</taxon>
        <taxon>Archaeoglobales</taxon>
        <taxon>Archaeoglobaceae</taxon>
        <taxon>Archaeoglobus</taxon>
    </lineage>
</organism>
<protein>
    <submittedName>
        <fullName evidence="2">Class I SAM-dependent methyltransferase</fullName>
    </submittedName>
</protein>
<sequence length="174" mass="19882">KNAKILDSEQRRKFFPPEKVLGILEGVRIRKEIAFDVGAGTGYLTIPLAKIFKKVYAVEVSPEMVDILSKKLKECGISNVGIILSEEPPEIDFAIDLVVFSNVLHEMKSPRDYLCWAKRAKFVLVAEWKKIRTEFGPPIEDRLSLEEILSLCEGYEVVKVEELPYHYVALLKKM</sequence>
<dbReference type="InterPro" id="IPR013216">
    <property type="entry name" value="Methyltransf_11"/>
</dbReference>
<dbReference type="InterPro" id="IPR029063">
    <property type="entry name" value="SAM-dependent_MTases_sf"/>
</dbReference>
<evidence type="ECO:0000259" key="1">
    <source>
        <dbReference type="Pfam" id="PF08241"/>
    </source>
</evidence>